<keyword evidence="2" id="KW-0378">Hydrolase</keyword>
<sequence length="252" mass="27959">MRFASLGSGSKGNATLVQAGETSVMVDCGFSLKETEARLSRYGLQASELDAILITHEHGDHIRGAGPLSRKYNIPLWMTRGTHSKATLGKLPALNFLDVDQQFRVKDLAIQPYPVPHDAREPCQFVFRQGQHRLGMLTDAGMITPHIETQLEACDALLLECNHDELMLEQGPYHRSLKQRVASRLGHLSNKQTAALLAKLKHAGLKHLVIAHISEQNNTQALACDALVEAADCDRDWIIFASQEQGFDWCEI</sequence>
<dbReference type="AlphaFoldDB" id="A0A3B1AUR6"/>
<dbReference type="PANTHER" id="PTHR47619:SF1">
    <property type="entry name" value="EXODEOXYRIBONUCLEASE WALJ"/>
    <property type="match status" value="1"/>
</dbReference>
<dbReference type="Gene3D" id="3.60.15.10">
    <property type="entry name" value="Ribonuclease Z/Hydroxyacylglutathione hydrolase-like"/>
    <property type="match status" value="1"/>
</dbReference>
<dbReference type="PANTHER" id="PTHR47619">
    <property type="entry name" value="METALLO-HYDROLASE YYCJ-RELATED"/>
    <property type="match status" value="1"/>
</dbReference>
<proteinExistence type="predicted"/>
<organism evidence="2">
    <name type="scientific">hydrothermal vent metagenome</name>
    <dbReference type="NCBI Taxonomy" id="652676"/>
    <lineage>
        <taxon>unclassified sequences</taxon>
        <taxon>metagenomes</taxon>
        <taxon>ecological metagenomes</taxon>
    </lineage>
</organism>
<dbReference type="Pfam" id="PF12706">
    <property type="entry name" value="Lactamase_B_2"/>
    <property type="match status" value="1"/>
</dbReference>
<dbReference type="InterPro" id="IPR001279">
    <property type="entry name" value="Metallo-B-lactamas"/>
</dbReference>
<evidence type="ECO:0000259" key="1">
    <source>
        <dbReference type="SMART" id="SM00849"/>
    </source>
</evidence>
<dbReference type="SMART" id="SM00849">
    <property type="entry name" value="Lactamase_B"/>
    <property type="match status" value="1"/>
</dbReference>
<accession>A0A3B1AUR6</accession>
<evidence type="ECO:0000313" key="2">
    <source>
        <dbReference type="EMBL" id="VAX09749.1"/>
    </source>
</evidence>
<gene>
    <name evidence="2" type="ORF">MNBD_GAMMA25-1252</name>
</gene>
<dbReference type="SUPFAM" id="SSF56281">
    <property type="entry name" value="Metallo-hydrolase/oxidoreductase"/>
    <property type="match status" value="1"/>
</dbReference>
<protein>
    <submittedName>
        <fullName evidence="2">Metal-dependent hydrolases of the beta-lactamase superfamily I</fullName>
    </submittedName>
</protein>
<name>A0A3B1AUR6_9ZZZZ</name>
<feature type="domain" description="Metallo-beta-lactamase" evidence="1">
    <location>
        <begin position="11"/>
        <end position="174"/>
    </location>
</feature>
<dbReference type="InterPro" id="IPR052533">
    <property type="entry name" value="WalJ/YycJ-like"/>
</dbReference>
<dbReference type="EMBL" id="UOFY01000042">
    <property type="protein sequence ID" value="VAX09749.1"/>
    <property type="molecule type" value="Genomic_DNA"/>
</dbReference>
<dbReference type="InterPro" id="IPR036866">
    <property type="entry name" value="RibonucZ/Hydroxyglut_hydro"/>
</dbReference>
<dbReference type="GO" id="GO:0016787">
    <property type="term" value="F:hydrolase activity"/>
    <property type="evidence" value="ECO:0007669"/>
    <property type="project" value="UniProtKB-KW"/>
</dbReference>
<reference evidence="2" key="1">
    <citation type="submission" date="2018-06" db="EMBL/GenBank/DDBJ databases">
        <authorList>
            <person name="Zhirakovskaya E."/>
        </authorList>
    </citation>
    <scope>NUCLEOTIDE SEQUENCE</scope>
</reference>